<dbReference type="STRING" id="448386.A0A2V3IQ02"/>
<comment type="caution">
    <text evidence="2">The sequence shown here is derived from an EMBL/GenBank/DDBJ whole genome shotgun (WGS) entry which is preliminary data.</text>
</comment>
<dbReference type="GO" id="GO:0043161">
    <property type="term" value="P:proteasome-mediated ubiquitin-dependent protein catabolic process"/>
    <property type="evidence" value="ECO:0007669"/>
    <property type="project" value="TreeGrafter"/>
</dbReference>
<gene>
    <name evidence="2" type="ORF">BWQ96_06121</name>
</gene>
<dbReference type="Proteomes" id="UP000247409">
    <property type="component" value="Unassembled WGS sequence"/>
</dbReference>
<reference evidence="2 3" key="1">
    <citation type="journal article" date="2018" name="Mol. Biol. Evol.">
        <title>Analysis of the draft genome of the red seaweed Gracilariopsis chorda provides insights into genome size evolution in Rhodophyta.</title>
        <authorList>
            <person name="Lee J."/>
            <person name="Yang E.C."/>
            <person name="Graf L."/>
            <person name="Yang J.H."/>
            <person name="Qiu H."/>
            <person name="Zel Zion U."/>
            <person name="Chan C.X."/>
            <person name="Stephens T.G."/>
            <person name="Weber A.P.M."/>
            <person name="Boo G.H."/>
            <person name="Boo S.M."/>
            <person name="Kim K.M."/>
            <person name="Shin Y."/>
            <person name="Jung M."/>
            <person name="Lee S.J."/>
            <person name="Yim H.S."/>
            <person name="Lee J.H."/>
            <person name="Bhattacharya D."/>
            <person name="Yoon H.S."/>
        </authorList>
    </citation>
    <scope>NUCLEOTIDE SEQUENCE [LARGE SCALE GENOMIC DNA]</scope>
    <source>
        <strain evidence="2 3">SKKU-2015</strain>
        <tissue evidence="2">Whole body</tissue>
    </source>
</reference>
<dbReference type="PANTHER" id="PTHR12387:SF0">
    <property type="entry name" value="26S PROTEASOME NON-ATPASE REGULATORY SUBUNIT 8"/>
    <property type="match status" value="1"/>
</dbReference>
<keyword evidence="3" id="KW-1185">Reference proteome</keyword>
<dbReference type="InterPro" id="IPR006746">
    <property type="entry name" value="26S_Psome_Rpn12"/>
</dbReference>
<evidence type="ECO:0000313" key="3">
    <source>
        <dbReference type="Proteomes" id="UP000247409"/>
    </source>
</evidence>
<dbReference type="GO" id="GO:0008541">
    <property type="term" value="C:proteasome regulatory particle, lid subcomplex"/>
    <property type="evidence" value="ECO:0007669"/>
    <property type="project" value="TreeGrafter"/>
</dbReference>
<dbReference type="GO" id="GO:0005634">
    <property type="term" value="C:nucleus"/>
    <property type="evidence" value="ECO:0007669"/>
    <property type="project" value="TreeGrafter"/>
</dbReference>
<dbReference type="Gene3D" id="1.25.40.990">
    <property type="match status" value="1"/>
</dbReference>
<evidence type="ECO:0000313" key="2">
    <source>
        <dbReference type="EMBL" id="PXF44148.1"/>
    </source>
</evidence>
<proteinExistence type="predicted"/>
<dbReference type="PANTHER" id="PTHR12387">
    <property type="entry name" value="26S PROTEASOME NON-ATPASE REGULATORY SUBUNIT 8"/>
    <property type="match status" value="1"/>
</dbReference>
<protein>
    <submittedName>
        <fullName evidence="2">26S proteasome non-ATPase regulatory subunit 8-like</fullName>
    </submittedName>
</protein>
<dbReference type="AlphaFoldDB" id="A0A2V3IQ02"/>
<sequence>MAGNIKAKIQLLEKQIQDGTDLNACATLLRELKIALTSLPGLAPATQVTAAAIPDIALARDVYELATLLSVKEEDEVSFERHVAQVKTYYVDFADVIEESSRQKPDPRSESATTDGAKPDRRASHRARTNRAVRPKRQVHQLPASSGELSDGRFILEDARRENCSAGWMFQLVCGHVDGDGARGDCGL</sequence>
<accession>A0A2V3IQ02</accession>
<feature type="compositionally biased region" description="Basic and acidic residues" evidence="1">
    <location>
        <begin position="100"/>
        <end position="109"/>
    </location>
</feature>
<feature type="region of interest" description="Disordered" evidence="1">
    <location>
        <begin position="100"/>
        <end position="146"/>
    </location>
</feature>
<evidence type="ECO:0000256" key="1">
    <source>
        <dbReference type="SAM" id="MobiDB-lite"/>
    </source>
</evidence>
<dbReference type="EMBL" id="NBIV01000101">
    <property type="protein sequence ID" value="PXF44148.1"/>
    <property type="molecule type" value="Genomic_DNA"/>
</dbReference>
<dbReference type="GO" id="GO:0005829">
    <property type="term" value="C:cytosol"/>
    <property type="evidence" value="ECO:0007669"/>
    <property type="project" value="TreeGrafter"/>
</dbReference>
<organism evidence="2 3">
    <name type="scientific">Gracilariopsis chorda</name>
    <dbReference type="NCBI Taxonomy" id="448386"/>
    <lineage>
        <taxon>Eukaryota</taxon>
        <taxon>Rhodophyta</taxon>
        <taxon>Florideophyceae</taxon>
        <taxon>Rhodymeniophycidae</taxon>
        <taxon>Gracilariales</taxon>
        <taxon>Gracilariaceae</taxon>
        <taxon>Gracilariopsis</taxon>
    </lineage>
</organism>
<feature type="compositionally biased region" description="Basic residues" evidence="1">
    <location>
        <begin position="123"/>
        <end position="139"/>
    </location>
</feature>
<keyword evidence="2" id="KW-0647">Proteasome</keyword>
<name>A0A2V3IQ02_9FLOR</name>
<dbReference type="OrthoDB" id="8775810at2759"/>